<evidence type="ECO:0000313" key="3">
    <source>
        <dbReference type="Proteomes" id="UP000030645"/>
    </source>
</evidence>
<accession>W9RW28</accession>
<evidence type="ECO:0000256" key="1">
    <source>
        <dbReference type="SAM" id="MobiDB-lite"/>
    </source>
</evidence>
<keyword evidence="3" id="KW-1185">Reference proteome</keyword>
<protein>
    <submittedName>
        <fullName evidence="2">Uncharacterized protein</fullName>
    </submittedName>
</protein>
<reference evidence="3" key="1">
    <citation type="submission" date="2013-01" db="EMBL/GenBank/DDBJ databases">
        <title>Draft Genome Sequence of a Mulberry Tree, Morus notabilis C.K. Schneid.</title>
        <authorList>
            <person name="He N."/>
            <person name="Zhao S."/>
        </authorList>
    </citation>
    <scope>NUCLEOTIDE SEQUENCE</scope>
</reference>
<dbReference type="EMBL" id="KE344671">
    <property type="protein sequence ID" value="EXB75039.1"/>
    <property type="molecule type" value="Genomic_DNA"/>
</dbReference>
<name>W9RW28_9ROSA</name>
<dbReference type="Proteomes" id="UP000030645">
    <property type="component" value="Unassembled WGS sequence"/>
</dbReference>
<gene>
    <name evidence="2" type="ORF">L484_012163</name>
</gene>
<sequence length="86" mass="9636">MSPSSLPHQSRRQLVRRRDIAAPAKRRPAICRADQREASSSSSSLQLVFSGDGQISNNRRDIFANFKRPLDSINDGDLRSVGWDDP</sequence>
<proteinExistence type="predicted"/>
<evidence type="ECO:0000313" key="2">
    <source>
        <dbReference type="EMBL" id="EXB75039.1"/>
    </source>
</evidence>
<organism evidence="2 3">
    <name type="scientific">Morus notabilis</name>
    <dbReference type="NCBI Taxonomy" id="981085"/>
    <lineage>
        <taxon>Eukaryota</taxon>
        <taxon>Viridiplantae</taxon>
        <taxon>Streptophyta</taxon>
        <taxon>Embryophyta</taxon>
        <taxon>Tracheophyta</taxon>
        <taxon>Spermatophyta</taxon>
        <taxon>Magnoliopsida</taxon>
        <taxon>eudicotyledons</taxon>
        <taxon>Gunneridae</taxon>
        <taxon>Pentapetalae</taxon>
        <taxon>rosids</taxon>
        <taxon>fabids</taxon>
        <taxon>Rosales</taxon>
        <taxon>Moraceae</taxon>
        <taxon>Moreae</taxon>
        <taxon>Morus</taxon>
    </lineage>
</organism>
<dbReference type="AlphaFoldDB" id="W9RW28"/>
<feature type="region of interest" description="Disordered" evidence="1">
    <location>
        <begin position="1"/>
        <end position="47"/>
    </location>
</feature>